<evidence type="ECO:0000313" key="2">
    <source>
        <dbReference type="EMBL" id="KNY26501.1"/>
    </source>
</evidence>
<sequence precursor="true">MKRKTFSKSLAVVLSLILAMSVIVQNVSLVYGEETTKEWKAKYLGVKDRPEDFTFEIEDLLEVTKIESLKVPGKSSDNVILNQKVNGNTITGSIYGDNAEVVSDGYIYKFKINYNKNTAPVLNISQPPSNIKRYNGFEYIEVNGSVNDPNKQNIKLYYLINKYSPQATQASVAVTPTTAANSSATSVASSVPTTSATPTPTPTPLTFQQTPGKNLEGPYTIKHNGGTSNFTCYLPLGELSDEGLYEVKIWADDGLKKSNEIIRTFYRDTAKPATPQFKIIPEDTYAKKVTVSIIYPTSSQATIPEKDVKIYYSYKTSKEYVNKLYTNSFELNENLTVTAACYDEFGRISSDQPKTIVNIDNAPH</sequence>
<organism evidence="2 3">
    <name type="scientific">Pseudobacteroides cellulosolvens ATCC 35603 = DSM 2933</name>
    <dbReference type="NCBI Taxonomy" id="398512"/>
    <lineage>
        <taxon>Bacteria</taxon>
        <taxon>Bacillati</taxon>
        <taxon>Bacillota</taxon>
        <taxon>Clostridia</taxon>
        <taxon>Eubacteriales</taxon>
        <taxon>Oscillospiraceae</taxon>
        <taxon>Pseudobacteroides</taxon>
    </lineage>
</organism>
<evidence type="ECO:0000313" key="3">
    <source>
        <dbReference type="Proteomes" id="UP000036923"/>
    </source>
</evidence>
<name>A0A0L6JL03_9FIRM</name>
<keyword evidence="3" id="KW-1185">Reference proteome</keyword>
<dbReference type="EMBL" id="LGTC01000001">
    <property type="protein sequence ID" value="KNY26501.1"/>
    <property type="molecule type" value="Genomic_DNA"/>
</dbReference>
<proteinExistence type="predicted"/>
<protein>
    <submittedName>
        <fullName evidence="2">Uncharacterized protein</fullName>
    </submittedName>
</protein>
<accession>A0A0L6JL03</accession>
<feature type="region of interest" description="Disordered" evidence="1">
    <location>
        <begin position="183"/>
        <end position="211"/>
    </location>
</feature>
<gene>
    <name evidence="2" type="ORF">Bccel_1766</name>
</gene>
<comment type="caution">
    <text evidence="2">The sequence shown here is derived from an EMBL/GenBank/DDBJ whole genome shotgun (WGS) entry which is preliminary data.</text>
</comment>
<dbReference type="AlphaFoldDB" id="A0A0L6JL03"/>
<dbReference type="eggNOG" id="COG4099">
    <property type="taxonomic scope" value="Bacteria"/>
</dbReference>
<dbReference type="RefSeq" id="WP_050753280.1">
    <property type="nucleotide sequence ID" value="NZ_LGTC01000001.1"/>
</dbReference>
<dbReference type="Proteomes" id="UP000036923">
    <property type="component" value="Unassembled WGS sequence"/>
</dbReference>
<reference evidence="3" key="1">
    <citation type="submission" date="2015-07" db="EMBL/GenBank/DDBJ databases">
        <title>Near-Complete Genome Sequence of the Cellulolytic Bacterium Bacteroides (Pseudobacteroides) cellulosolvens ATCC 35603.</title>
        <authorList>
            <person name="Dassa B."/>
            <person name="Utturkar S.M."/>
            <person name="Klingeman D.M."/>
            <person name="Hurt R.A."/>
            <person name="Keller M."/>
            <person name="Xu J."/>
            <person name="Reddy Y.H.K."/>
            <person name="Borovok I."/>
            <person name="Grinberg I.R."/>
            <person name="Lamed R."/>
            <person name="Zhivin O."/>
            <person name="Bayer E.A."/>
            <person name="Brown S.D."/>
        </authorList>
    </citation>
    <scope>NUCLEOTIDE SEQUENCE [LARGE SCALE GENOMIC DNA]</scope>
    <source>
        <strain evidence="3">DSM 2933</strain>
    </source>
</reference>
<evidence type="ECO:0000256" key="1">
    <source>
        <dbReference type="SAM" id="MobiDB-lite"/>
    </source>
</evidence>